<dbReference type="PANTHER" id="PTHR10894">
    <property type="entry name" value="NUCLEOLAR PROTEIN 5 NUCLEOLAR PROTEIN NOP5 NOP58"/>
    <property type="match status" value="1"/>
</dbReference>
<evidence type="ECO:0000313" key="2">
    <source>
        <dbReference type="EnsemblPlants" id="ONIVA11G17900.1"/>
    </source>
</evidence>
<reference evidence="2" key="1">
    <citation type="submission" date="2015-04" db="UniProtKB">
        <authorList>
            <consortium name="EnsemblPlants"/>
        </authorList>
    </citation>
    <scope>IDENTIFICATION</scope>
    <source>
        <strain evidence="2">SL10</strain>
    </source>
</reference>
<protein>
    <recommendedName>
        <fullName evidence="1">Nucleolar protein 58/56 N-terminal domain-containing protein</fullName>
    </recommendedName>
</protein>
<dbReference type="PANTHER" id="PTHR10894:SF14">
    <property type="entry name" value="EXPRESSED PROTEIN"/>
    <property type="match status" value="1"/>
</dbReference>
<keyword evidence="3" id="KW-1185">Reference proteome</keyword>
<proteinExistence type="predicted"/>
<evidence type="ECO:0000259" key="1">
    <source>
        <dbReference type="Pfam" id="PF08156"/>
    </source>
</evidence>
<evidence type="ECO:0000313" key="3">
    <source>
        <dbReference type="Proteomes" id="UP000006591"/>
    </source>
</evidence>
<dbReference type="HOGENOM" id="CLU_055037_1_0_1"/>
<dbReference type="GO" id="GO:0030515">
    <property type="term" value="F:snoRNA binding"/>
    <property type="evidence" value="ECO:0007669"/>
    <property type="project" value="InterPro"/>
</dbReference>
<dbReference type="InterPro" id="IPR012974">
    <property type="entry name" value="NOP58/56_N"/>
</dbReference>
<dbReference type="Proteomes" id="UP000006591">
    <property type="component" value="Chromosome 11"/>
</dbReference>
<dbReference type="InterPro" id="IPR045056">
    <property type="entry name" value="Nop56/Nop58"/>
</dbReference>
<reference evidence="2" key="2">
    <citation type="submission" date="2018-04" db="EMBL/GenBank/DDBJ databases">
        <title>OnivRS2 (Oryza nivara Reference Sequence Version 2).</title>
        <authorList>
            <person name="Zhang J."/>
            <person name="Kudrna D."/>
            <person name="Lee S."/>
            <person name="Talag J."/>
            <person name="Rajasekar S."/>
            <person name="Welchert J."/>
            <person name="Hsing Y.-I."/>
            <person name="Wing R.A."/>
        </authorList>
    </citation>
    <scope>NUCLEOTIDE SEQUENCE [LARGE SCALE GENOMIC DNA]</scope>
    <source>
        <strain evidence="2">SL10</strain>
    </source>
</reference>
<sequence length="269" mass="30152">MPKRRRRRGRGVAPPPDPSPATIDYYCSLKEIAASGAPGAEDFVRNHGLHLLLFETPSGFAIFSLCGAEIHIPDALESIWVKFASFRPASTIIWLKEFQKFDDNSSAINVGTGVNKQLTDMIMQWRRPGQKLVVGKPEYKSTIETFLGIPCLHDEVVMEVMWGMKRFMSNFVPAEESKLPKEDSLPMSQGPLMALLDVGHYLKHDVQSKLLDDADKYKDLVYARDCLRLYENLVAAYNVRAVKKDGLALLVKRANADEAVQARSITTII</sequence>
<feature type="domain" description="Nucleolar protein 58/56 N-terminal" evidence="1">
    <location>
        <begin position="51"/>
        <end position="109"/>
    </location>
</feature>
<dbReference type="STRING" id="4536.A0A0E0J3M1"/>
<dbReference type="eggNOG" id="KOG2572">
    <property type="taxonomic scope" value="Eukaryota"/>
</dbReference>
<name>A0A0E0J3M1_ORYNI</name>
<dbReference type="Pfam" id="PF08156">
    <property type="entry name" value="NOP5NT"/>
    <property type="match status" value="1"/>
</dbReference>
<dbReference type="EnsemblPlants" id="ONIVA11G17900.1">
    <property type="protein sequence ID" value="ONIVA11G17900.1"/>
    <property type="gene ID" value="ONIVA11G17900"/>
</dbReference>
<accession>A0A0E0J3M1</accession>
<organism evidence="2">
    <name type="scientific">Oryza nivara</name>
    <name type="common">Indian wild rice</name>
    <name type="synonym">Oryza sativa f. spontanea</name>
    <dbReference type="NCBI Taxonomy" id="4536"/>
    <lineage>
        <taxon>Eukaryota</taxon>
        <taxon>Viridiplantae</taxon>
        <taxon>Streptophyta</taxon>
        <taxon>Embryophyta</taxon>
        <taxon>Tracheophyta</taxon>
        <taxon>Spermatophyta</taxon>
        <taxon>Magnoliopsida</taxon>
        <taxon>Liliopsida</taxon>
        <taxon>Poales</taxon>
        <taxon>Poaceae</taxon>
        <taxon>BOP clade</taxon>
        <taxon>Oryzoideae</taxon>
        <taxon>Oryzeae</taxon>
        <taxon>Oryzinae</taxon>
        <taxon>Oryza</taxon>
    </lineage>
</organism>
<dbReference type="GO" id="GO:0032040">
    <property type="term" value="C:small-subunit processome"/>
    <property type="evidence" value="ECO:0007669"/>
    <property type="project" value="InterPro"/>
</dbReference>
<dbReference type="GO" id="GO:0031428">
    <property type="term" value="C:box C/D methylation guide snoRNP complex"/>
    <property type="evidence" value="ECO:0007669"/>
    <property type="project" value="InterPro"/>
</dbReference>
<dbReference type="Gramene" id="ONIVA11G17900.1">
    <property type="protein sequence ID" value="ONIVA11G17900.1"/>
    <property type="gene ID" value="ONIVA11G17900"/>
</dbReference>
<dbReference type="AlphaFoldDB" id="A0A0E0J3M1"/>